<dbReference type="Proteomes" id="UP000037923">
    <property type="component" value="Unassembled WGS sequence"/>
</dbReference>
<feature type="domain" description="DICER-like HTH" evidence="3">
    <location>
        <begin position="261"/>
        <end position="357"/>
    </location>
</feature>
<dbReference type="InterPro" id="IPR040715">
    <property type="entry name" value="KptA_kDICER"/>
</dbReference>
<evidence type="ECO:0000259" key="2">
    <source>
        <dbReference type="Pfam" id="PF18176"/>
    </source>
</evidence>
<keyword evidence="5" id="KW-1185">Reference proteome</keyword>
<dbReference type="VEuPathDB" id="TriTrypDB:LpyrH10_10_1690"/>
<dbReference type="InterPro" id="IPR040545">
    <property type="entry name" value="DICER_HTH"/>
</dbReference>
<evidence type="ECO:0000259" key="3">
    <source>
        <dbReference type="Pfam" id="PF18177"/>
    </source>
</evidence>
<dbReference type="Pfam" id="PF18176">
    <property type="entry name" value="KptA_kDCL"/>
    <property type="match status" value="1"/>
</dbReference>
<name>A0A0M9G0B6_LEPPY</name>
<organism evidence="4 5">
    <name type="scientific">Leptomonas pyrrhocoris</name>
    <name type="common">Firebug parasite</name>
    <dbReference type="NCBI Taxonomy" id="157538"/>
    <lineage>
        <taxon>Eukaryota</taxon>
        <taxon>Discoba</taxon>
        <taxon>Euglenozoa</taxon>
        <taxon>Kinetoplastea</taxon>
        <taxon>Metakinetoplastina</taxon>
        <taxon>Trypanosomatida</taxon>
        <taxon>Trypanosomatidae</taxon>
        <taxon>Leishmaniinae</taxon>
        <taxon>Leptomonas</taxon>
    </lineage>
</organism>
<proteinExistence type="predicted"/>
<evidence type="ECO:0000313" key="4">
    <source>
        <dbReference type="EMBL" id="KPA79599.1"/>
    </source>
</evidence>
<dbReference type="OMA" id="RCWHELE"/>
<evidence type="ECO:0000256" key="1">
    <source>
        <dbReference type="SAM" id="MobiDB-lite"/>
    </source>
</evidence>
<evidence type="ECO:0000313" key="5">
    <source>
        <dbReference type="Proteomes" id="UP000037923"/>
    </source>
</evidence>
<feature type="region of interest" description="Disordered" evidence="1">
    <location>
        <begin position="473"/>
        <end position="505"/>
    </location>
</feature>
<accession>A0A0M9G0B6</accession>
<feature type="compositionally biased region" description="Low complexity" evidence="1">
    <location>
        <begin position="820"/>
        <end position="829"/>
    </location>
</feature>
<comment type="caution">
    <text evidence="4">The sequence shown here is derived from an EMBL/GenBank/DDBJ whole genome shotgun (WGS) entry which is preliminary data.</text>
</comment>
<sequence>MRCEEDEWKGVADKVASTAIPTSKRLLRVPTPAILEANPDTHIYRFPTQIDFDVTSHNNVANRRRGRYVIKLAATLFLAMQADFNTPGRCSDAMAYLWGHTRLAQEYLRRNRPLRTPCASYTSQQLIKAEGQWKAALGLQVLEADGFQRCWHELEPFFERCLEELRKVNKGVPVSKSPNGNTVPPAQLSSLAEPLMNTRASVAAAAAVAAVAAAAKEIVTPAAPLSAVEASSGFCSAAKQTVRRTTPSLDLAKVPARGVAVLYEKTVRFLRLASTARRAGYANATPEEAFLASRGWMPVRQVLDGVYADLSSDSALKTLWAWWLTVPADQMVVHYLSLLLLLRFSGELQFLQDQVCRTGSNGGGVEFPLSSVTHLRAAWGHDDKSVAAAVMQEHSRVPLRSLVDGTASEAAPSGAPQQPRASGWFEYCNDAKVLRKEMVDVGGRVFTPEGPYQLLLPRDVFADLCAPLRPVSLQDPSSPAASLAPLMRRTKKASKPPDGKGSAAFGVTSTETFVTQDEFEAMLHPSSSFAIATAVAAMTFAASRLALVQVSARYFTRQDETVCGLEVPLRMVHANCSPHRRGANNSDSCGVVNEAREGDRASSRLSAVAAPGSTRSLLVLPHGLTYGLLQPTSMRNVGAAPPSSSPLRRDSFFPAAACVVDPNAVYDVAITGGGGPWVRVLRPPTKLLVDLRIASFWDLWQWYGFTLSPSPSNVRGEGAACNTQHPSSKKKGALTLWPRRLMVEDEMNVLVKPSVPLSLRPEASSRSLPPPSSFLSSIAASVRSTASPQVEGGAEDDDDDAEQRHGSDSGGAANAGGGAETTDVAATPVVTPTEETFDAIPRFPWEYFPAAQAEALVLRLDAAYKAGLKEAWEGWNETGLSVLKPPYPSVRSGLPLSSGGPRSGTRGGDILRSLIAAGAETSPATAVPAAVPEWQMREHALWDGLSRWVSAVQKGCAMPTFSLLLPPNLDLQPPPSQSAISLTKRRLGTVGRRKGMAALRRLFGAMDSPTNFFIVEERVYAPQHNFDTYGVWVLEEAATENEAKDDVSGASAAPPRASDNGGHLSCTDATRDEVRWAIAQRPEVLLADMRDNHDERVVGMYLQHACVLHRSPNSPCTRGRSTAGGEMGFTALAQDGVGDSAFSALRLLRFVGSGAHVEGVDENTLHGAGDATACPSDAHTSAIGACRAPGGIMEEISLHSPLRHAHCGCRVSPFACDELLLGAAWPAEAIVDYVLVPPLREAVEVYYAKRSASAQTPSCERRSSSSGAMRDTFFWSAPPSATAVAAIISDLRRELLRVLTDEVAMEQREFYGDGLLDYCVAVTTLSYRHASSNFAIWRGGNITESSTNSELVMRALPTMLRDYWMSRRGICNDKRLADCVESLFGALSMALWVLPLRRRRAFGAERGDDKDAVDAATLGGAVGTDQDVPAPDADVLIYVASALLQLLSGSSKDG</sequence>
<feature type="region of interest" description="Disordered" evidence="1">
    <location>
        <begin position="785"/>
        <end position="829"/>
    </location>
</feature>
<gene>
    <name evidence="4" type="ORF">ABB37_05400</name>
</gene>
<dbReference type="RefSeq" id="XP_015658038.1">
    <property type="nucleotide sequence ID" value="XM_015803396.1"/>
</dbReference>
<dbReference type="OrthoDB" id="272685at2759"/>
<dbReference type="Pfam" id="PF18177">
    <property type="entry name" value="La_HTH_kDCL"/>
    <property type="match status" value="1"/>
</dbReference>
<protein>
    <submittedName>
        <fullName evidence="4">Dcl2, dicer-like protein</fullName>
    </submittedName>
</protein>
<dbReference type="GeneID" id="26905690"/>
<dbReference type="EMBL" id="LGTL01000010">
    <property type="protein sequence ID" value="KPA79599.1"/>
    <property type="molecule type" value="Genomic_DNA"/>
</dbReference>
<reference evidence="4 5" key="1">
    <citation type="submission" date="2015-07" db="EMBL/GenBank/DDBJ databases">
        <title>High-quality genome of monoxenous trypanosomatid Leptomonas pyrrhocoris.</title>
        <authorList>
            <person name="Flegontov P."/>
            <person name="Butenko A."/>
            <person name="Firsov S."/>
            <person name="Vlcek C."/>
            <person name="Logacheva M.D."/>
            <person name="Field M."/>
            <person name="Filatov D."/>
            <person name="Flegontova O."/>
            <person name="Gerasimov E."/>
            <person name="Jackson A.P."/>
            <person name="Kelly S."/>
            <person name="Opperdoes F."/>
            <person name="O'Reilly A."/>
            <person name="Votypka J."/>
            <person name="Yurchenko V."/>
            <person name="Lukes J."/>
        </authorList>
    </citation>
    <scope>NUCLEOTIDE SEQUENCE [LARGE SCALE GENOMIC DNA]</scope>
    <source>
        <strain evidence="4">H10</strain>
    </source>
</reference>
<feature type="region of interest" description="Disordered" evidence="1">
    <location>
        <begin position="1043"/>
        <end position="1066"/>
    </location>
</feature>
<feature type="domain" description="Kinetoplastid DICER KptA ADP-ribosyltransferase" evidence="2">
    <location>
        <begin position="372"/>
        <end position="464"/>
    </location>
</feature>